<feature type="transmembrane region" description="Helical" evidence="1">
    <location>
        <begin position="36"/>
        <end position="63"/>
    </location>
</feature>
<keyword evidence="3" id="KW-1185">Reference proteome</keyword>
<evidence type="ECO:0000313" key="2">
    <source>
        <dbReference type="EMBL" id="CAD7276764.1"/>
    </source>
</evidence>
<dbReference type="EMBL" id="CAJPEX010000705">
    <property type="protein sequence ID" value="CAG0916916.1"/>
    <property type="molecule type" value="Genomic_DNA"/>
</dbReference>
<evidence type="ECO:0000256" key="1">
    <source>
        <dbReference type="SAM" id="Phobius"/>
    </source>
</evidence>
<proteinExistence type="predicted"/>
<protein>
    <submittedName>
        <fullName evidence="2">Uncharacterized protein</fullName>
    </submittedName>
</protein>
<dbReference type="EMBL" id="OA882742">
    <property type="protein sequence ID" value="CAD7276764.1"/>
    <property type="molecule type" value="Genomic_DNA"/>
</dbReference>
<feature type="transmembrane region" description="Helical" evidence="1">
    <location>
        <begin position="108"/>
        <end position="124"/>
    </location>
</feature>
<accession>A0A7R9BLM7</accession>
<evidence type="ECO:0000313" key="3">
    <source>
        <dbReference type="Proteomes" id="UP000678499"/>
    </source>
</evidence>
<dbReference type="AlphaFoldDB" id="A0A7R9BLM7"/>
<dbReference type="OrthoDB" id="5963193at2759"/>
<reference evidence="2" key="1">
    <citation type="submission" date="2020-11" db="EMBL/GenBank/DDBJ databases">
        <authorList>
            <person name="Tran Van P."/>
        </authorList>
    </citation>
    <scope>NUCLEOTIDE SEQUENCE</scope>
</reference>
<keyword evidence="1" id="KW-1133">Transmembrane helix</keyword>
<gene>
    <name evidence="2" type="ORF">NMOB1V02_LOCUS4514</name>
</gene>
<feature type="transmembrane region" description="Helical" evidence="1">
    <location>
        <begin position="136"/>
        <end position="153"/>
    </location>
</feature>
<keyword evidence="1" id="KW-0812">Transmembrane</keyword>
<organism evidence="2">
    <name type="scientific">Notodromas monacha</name>
    <dbReference type="NCBI Taxonomy" id="399045"/>
    <lineage>
        <taxon>Eukaryota</taxon>
        <taxon>Metazoa</taxon>
        <taxon>Ecdysozoa</taxon>
        <taxon>Arthropoda</taxon>
        <taxon>Crustacea</taxon>
        <taxon>Oligostraca</taxon>
        <taxon>Ostracoda</taxon>
        <taxon>Podocopa</taxon>
        <taxon>Podocopida</taxon>
        <taxon>Cypridocopina</taxon>
        <taxon>Cypridoidea</taxon>
        <taxon>Cyprididae</taxon>
        <taxon>Notodromas</taxon>
    </lineage>
</organism>
<feature type="transmembrane region" description="Helical" evidence="1">
    <location>
        <begin position="75"/>
        <end position="96"/>
    </location>
</feature>
<name>A0A7R9BLM7_9CRUS</name>
<keyword evidence="1" id="KW-0472">Membrane</keyword>
<dbReference type="Proteomes" id="UP000678499">
    <property type="component" value="Unassembled WGS sequence"/>
</dbReference>
<sequence length="157" mass="18063">MFLDKFAEPEVNRRCCGEFCCGIEDAEELLLGWMDFVYFLVHGLLLTSLALLCATGTGYYFLYEMFGEQCDFNRYVIYGTCAVSVVSVILSLFPRFASLTNFQHSRDNWWRALAGTGKFSFLVMHPVQYVLCRQNLILFAVMLQPMAVQWYLITANP</sequence>